<reference evidence="4" key="2">
    <citation type="submission" date="2009-11" db="EMBL/GenBank/DDBJ databases">
        <title>The Genome Sequence of Allomyces macrogynus strain ATCC 38327.</title>
        <authorList>
            <consortium name="The Broad Institute Genome Sequencing Platform"/>
            <person name="Russ C."/>
            <person name="Cuomo C."/>
            <person name="Shea T."/>
            <person name="Young S.K."/>
            <person name="Zeng Q."/>
            <person name="Koehrsen M."/>
            <person name="Haas B."/>
            <person name="Borodovsky M."/>
            <person name="Guigo R."/>
            <person name="Alvarado L."/>
            <person name="Berlin A."/>
            <person name="Borenstein D."/>
            <person name="Chen Z."/>
            <person name="Engels R."/>
            <person name="Freedman E."/>
            <person name="Gellesch M."/>
            <person name="Goldberg J."/>
            <person name="Griggs A."/>
            <person name="Gujja S."/>
            <person name="Heiman D."/>
            <person name="Hepburn T."/>
            <person name="Howarth C."/>
            <person name="Jen D."/>
            <person name="Larson L."/>
            <person name="Lewis B."/>
            <person name="Mehta T."/>
            <person name="Park D."/>
            <person name="Pearson M."/>
            <person name="Roberts A."/>
            <person name="Saif S."/>
            <person name="Shenoy N."/>
            <person name="Sisk P."/>
            <person name="Stolte C."/>
            <person name="Sykes S."/>
            <person name="Walk T."/>
            <person name="White J."/>
            <person name="Yandava C."/>
            <person name="Burger G."/>
            <person name="Gray M.W."/>
            <person name="Holland P.W.H."/>
            <person name="King N."/>
            <person name="Lang F.B.F."/>
            <person name="Roger A.J."/>
            <person name="Ruiz-Trillo I."/>
            <person name="Lander E."/>
            <person name="Nusbaum C."/>
        </authorList>
    </citation>
    <scope>NUCLEOTIDE SEQUENCE [LARGE SCALE GENOMIC DNA]</scope>
    <source>
        <strain evidence="4">ATCC 38327</strain>
    </source>
</reference>
<dbReference type="EMBL" id="GG745342">
    <property type="protein sequence ID" value="KNE63351.1"/>
    <property type="molecule type" value="Genomic_DNA"/>
</dbReference>
<protein>
    <submittedName>
        <fullName evidence="3">Uncharacterized protein</fullName>
    </submittedName>
</protein>
<feature type="region of interest" description="Disordered" evidence="1">
    <location>
        <begin position="134"/>
        <end position="156"/>
    </location>
</feature>
<proteinExistence type="predicted"/>
<reference evidence="3 4" key="1">
    <citation type="submission" date="2009-11" db="EMBL/GenBank/DDBJ databases">
        <title>Annotation of Allomyces macrogynus ATCC 38327.</title>
        <authorList>
            <consortium name="The Broad Institute Genome Sequencing Platform"/>
            <person name="Russ C."/>
            <person name="Cuomo C."/>
            <person name="Burger G."/>
            <person name="Gray M.W."/>
            <person name="Holland P.W.H."/>
            <person name="King N."/>
            <person name="Lang F.B.F."/>
            <person name="Roger A.J."/>
            <person name="Ruiz-Trillo I."/>
            <person name="Young S.K."/>
            <person name="Zeng Q."/>
            <person name="Gargeya S."/>
            <person name="Fitzgerald M."/>
            <person name="Haas B."/>
            <person name="Abouelleil A."/>
            <person name="Alvarado L."/>
            <person name="Arachchi H.M."/>
            <person name="Berlin A."/>
            <person name="Chapman S.B."/>
            <person name="Gearin G."/>
            <person name="Goldberg J."/>
            <person name="Griggs A."/>
            <person name="Gujja S."/>
            <person name="Hansen M."/>
            <person name="Heiman D."/>
            <person name="Howarth C."/>
            <person name="Larimer J."/>
            <person name="Lui A."/>
            <person name="MacDonald P.J.P."/>
            <person name="McCowen C."/>
            <person name="Montmayeur A."/>
            <person name="Murphy C."/>
            <person name="Neiman D."/>
            <person name="Pearson M."/>
            <person name="Priest M."/>
            <person name="Roberts A."/>
            <person name="Saif S."/>
            <person name="Shea T."/>
            <person name="Sisk P."/>
            <person name="Stolte C."/>
            <person name="Sykes S."/>
            <person name="Wortman J."/>
            <person name="Nusbaum C."/>
            <person name="Birren B."/>
        </authorList>
    </citation>
    <scope>NUCLEOTIDE SEQUENCE [LARGE SCALE GENOMIC DNA]</scope>
    <source>
        <strain evidence="3 4">ATCC 38327</strain>
    </source>
</reference>
<keyword evidence="4" id="KW-1185">Reference proteome</keyword>
<feature type="transmembrane region" description="Helical" evidence="2">
    <location>
        <begin position="67"/>
        <end position="87"/>
    </location>
</feature>
<feature type="compositionally biased region" description="Low complexity" evidence="1">
    <location>
        <begin position="18"/>
        <end position="30"/>
    </location>
</feature>
<dbReference type="AlphaFoldDB" id="A0A0L0SLB6"/>
<feature type="compositionally biased region" description="Polar residues" evidence="1">
    <location>
        <begin position="1"/>
        <end position="17"/>
    </location>
</feature>
<feature type="compositionally biased region" description="Basic and acidic residues" evidence="1">
    <location>
        <begin position="146"/>
        <end position="156"/>
    </location>
</feature>
<sequence length="156" mass="16525">MTLAPATTPSLRRTASQRSLRTTVSSSSTSRPRRGSTRGAPAPAAPVAPAAVAAQAMAVARAQDMSGFTFLLLGPRGWLALLLGLYVSVDASTYMWSVLGLATAWIGMTGRAKQYMREWADEVVDWWLVQPEEGGAAAATGQGQGRKKEEESGDRA</sequence>
<keyword evidence="2" id="KW-1133">Transmembrane helix</keyword>
<dbReference type="Proteomes" id="UP000054350">
    <property type="component" value="Unassembled WGS sequence"/>
</dbReference>
<evidence type="ECO:0000313" key="3">
    <source>
        <dbReference type="EMBL" id="KNE63351.1"/>
    </source>
</evidence>
<evidence type="ECO:0000256" key="1">
    <source>
        <dbReference type="SAM" id="MobiDB-lite"/>
    </source>
</evidence>
<keyword evidence="2" id="KW-0812">Transmembrane</keyword>
<dbReference type="VEuPathDB" id="FungiDB:AMAG_08490"/>
<evidence type="ECO:0000256" key="2">
    <source>
        <dbReference type="SAM" id="Phobius"/>
    </source>
</evidence>
<feature type="region of interest" description="Disordered" evidence="1">
    <location>
        <begin position="1"/>
        <end position="45"/>
    </location>
</feature>
<name>A0A0L0SLB6_ALLM3</name>
<evidence type="ECO:0000313" key="4">
    <source>
        <dbReference type="Proteomes" id="UP000054350"/>
    </source>
</evidence>
<gene>
    <name evidence="3" type="ORF">AMAG_08490</name>
</gene>
<accession>A0A0L0SLB6</accession>
<organism evidence="3 4">
    <name type="scientific">Allomyces macrogynus (strain ATCC 38327)</name>
    <name type="common">Allomyces javanicus var. macrogynus</name>
    <dbReference type="NCBI Taxonomy" id="578462"/>
    <lineage>
        <taxon>Eukaryota</taxon>
        <taxon>Fungi</taxon>
        <taxon>Fungi incertae sedis</taxon>
        <taxon>Blastocladiomycota</taxon>
        <taxon>Blastocladiomycetes</taxon>
        <taxon>Blastocladiales</taxon>
        <taxon>Blastocladiaceae</taxon>
        <taxon>Allomyces</taxon>
    </lineage>
</organism>
<feature type="transmembrane region" description="Helical" evidence="2">
    <location>
        <begin position="93"/>
        <end position="110"/>
    </location>
</feature>
<keyword evidence="2" id="KW-0472">Membrane</keyword>